<evidence type="ECO:0000256" key="4">
    <source>
        <dbReference type="ARBA" id="ARBA00022691"/>
    </source>
</evidence>
<feature type="binding site" evidence="8">
    <location>
        <position position="197"/>
    </location>
    <ligand>
        <name>[4Fe-4S] cluster</name>
        <dbReference type="ChEBI" id="CHEBI:49883"/>
        <label>2</label>
        <note>4Fe-4S-S-AdoMet</note>
    </ligand>
</feature>
<dbReference type="GO" id="GO:0035600">
    <property type="term" value="P:tRNA methylthiolation"/>
    <property type="evidence" value="ECO:0007669"/>
    <property type="project" value="UniProtKB-ARBA"/>
</dbReference>
<dbReference type="GO" id="GO:0051539">
    <property type="term" value="F:4 iron, 4 sulfur cluster binding"/>
    <property type="evidence" value="ECO:0007669"/>
    <property type="project" value="UniProtKB-UniRule"/>
</dbReference>
<keyword evidence="5 8" id="KW-0479">Metal-binding</keyword>
<keyword evidence="1 8" id="KW-0004">4Fe-4S</keyword>
<dbReference type="InterPro" id="IPR058240">
    <property type="entry name" value="rSAM_sf"/>
</dbReference>
<evidence type="ECO:0000256" key="3">
    <source>
        <dbReference type="ARBA" id="ARBA00022679"/>
    </source>
</evidence>
<dbReference type="AlphaFoldDB" id="A0A3G8ZLB7"/>
<dbReference type="GO" id="GO:0046872">
    <property type="term" value="F:metal ion binding"/>
    <property type="evidence" value="ECO:0007669"/>
    <property type="project" value="UniProtKB-KW"/>
</dbReference>
<evidence type="ECO:0000259" key="11">
    <source>
        <dbReference type="PROSITE" id="PS51918"/>
    </source>
</evidence>
<reference evidence="12 13" key="2">
    <citation type="submission" date="2018-12" db="EMBL/GenBank/DDBJ databases">
        <title>Nakamurella antarcticus sp. nov., isolated from Antarctica South Shetland Islands soil.</title>
        <authorList>
            <person name="Peng F."/>
        </authorList>
    </citation>
    <scope>NUCLEOTIDE SEQUENCE [LARGE SCALE GENOMIC DNA]</scope>
    <source>
        <strain evidence="12 13">S14-144</strain>
    </source>
</reference>
<accession>A0A3G8ZLB7</accession>
<dbReference type="Gene3D" id="2.40.50.140">
    <property type="entry name" value="Nucleic acid-binding proteins"/>
    <property type="match status" value="1"/>
</dbReference>
<dbReference type="NCBIfam" id="TIGR01125">
    <property type="entry name" value="30S ribosomal protein S12 methylthiotransferase RimO"/>
    <property type="match status" value="1"/>
</dbReference>
<dbReference type="InterPro" id="IPR002792">
    <property type="entry name" value="TRAM_dom"/>
</dbReference>
<comment type="catalytic activity">
    <reaction evidence="8">
        <text>L-aspartate(89)-[ribosomal protein uS12]-hydrogen + (sulfur carrier)-SH + AH2 + 2 S-adenosyl-L-methionine = 3-methylsulfanyl-L-aspartate(89)-[ribosomal protein uS12]-hydrogen + (sulfur carrier)-H + 5'-deoxyadenosine + L-methionine + A + S-adenosyl-L-homocysteine + 2 H(+)</text>
        <dbReference type="Rhea" id="RHEA:37087"/>
        <dbReference type="Rhea" id="RHEA-COMP:10460"/>
        <dbReference type="Rhea" id="RHEA-COMP:10461"/>
        <dbReference type="Rhea" id="RHEA-COMP:14737"/>
        <dbReference type="Rhea" id="RHEA-COMP:14739"/>
        <dbReference type="ChEBI" id="CHEBI:13193"/>
        <dbReference type="ChEBI" id="CHEBI:15378"/>
        <dbReference type="ChEBI" id="CHEBI:17319"/>
        <dbReference type="ChEBI" id="CHEBI:17499"/>
        <dbReference type="ChEBI" id="CHEBI:29917"/>
        <dbReference type="ChEBI" id="CHEBI:29961"/>
        <dbReference type="ChEBI" id="CHEBI:57844"/>
        <dbReference type="ChEBI" id="CHEBI:57856"/>
        <dbReference type="ChEBI" id="CHEBI:59789"/>
        <dbReference type="ChEBI" id="CHEBI:64428"/>
        <dbReference type="ChEBI" id="CHEBI:73599"/>
        <dbReference type="EC" id="2.8.4.4"/>
    </reaction>
</comment>
<dbReference type="InterPro" id="IPR023404">
    <property type="entry name" value="rSAM_horseshoe"/>
</dbReference>
<evidence type="ECO:0000256" key="9">
    <source>
        <dbReference type="SAM" id="MobiDB-lite"/>
    </source>
</evidence>
<comment type="subcellular location">
    <subcellularLocation>
        <location evidence="8">Cytoplasm</location>
    </subcellularLocation>
</comment>
<keyword evidence="12" id="KW-0689">Ribosomal protein</keyword>
<evidence type="ECO:0000256" key="6">
    <source>
        <dbReference type="ARBA" id="ARBA00023004"/>
    </source>
</evidence>
<dbReference type="PROSITE" id="PS01278">
    <property type="entry name" value="MTTASE_RADICAL"/>
    <property type="match status" value="1"/>
</dbReference>
<feature type="binding site" evidence="8">
    <location>
        <position position="50"/>
    </location>
    <ligand>
        <name>[4Fe-4S] cluster</name>
        <dbReference type="ChEBI" id="CHEBI:49883"/>
        <label>1</label>
    </ligand>
</feature>
<dbReference type="Gene3D" id="3.80.30.20">
    <property type="entry name" value="tm_1862 like domain"/>
    <property type="match status" value="1"/>
</dbReference>
<dbReference type="SMART" id="SM00729">
    <property type="entry name" value="Elp3"/>
    <property type="match status" value="1"/>
</dbReference>
<evidence type="ECO:0000313" key="13">
    <source>
        <dbReference type="Proteomes" id="UP000268084"/>
    </source>
</evidence>
<dbReference type="CDD" id="cd01335">
    <property type="entry name" value="Radical_SAM"/>
    <property type="match status" value="1"/>
</dbReference>
<dbReference type="Pfam" id="PF04055">
    <property type="entry name" value="Radical_SAM"/>
    <property type="match status" value="1"/>
</dbReference>
<comment type="cofactor">
    <cofactor evidence="8">
        <name>[4Fe-4S] cluster</name>
        <dbReference type="ChEBI" id="CHEBI:49883"/>
    </cofactor>
    <text evidence="8">Binds 2 [4Fe-4S] clusters. One cluster is coordinated with 3 cysteines and an exchangeable S-adenosyl-L-methionine.</text>
</comment>
<evidence type="ECO:0000256" key="2">
    <source>
        <dbReference type="ARBA" id="ARBA00022490"/>
    </source>
</evidence>
<dbReference type="InterPro" id="IPR005839">
    <property type="entry name" value="Methylthiotransferase"/>
</dbReference>
<keyword evidence="7 8" id="KW-0411">Iron-sulfur</keyword>
<dbReference type="Pfam" id="PF00919">
    <property type="entry name" value="UPF0004"/>
    <property type="match status" value="1"/>
</dbReference>
<dbReference type="GO" id="GO:0103039">
    <property type="term" value="F:protein methylthiotransferase activity"/>
    <property type="evidence" value="ECO:0007669"/>
    <property type="project" value="UniProtKB-EC"/>
</dbReference>
<dbReference type="SUPFAM" id="SSF102114">
    <property type="entry name" value="Radical SAM enzymes"/>
    <property type="match status" value="1"/>
</dbReference>
<feature type="binding site" evidence="8">
    <location>
        <position position="79"/>
    </location>
    <ligand>
        <name>[4Fe-4S] cluster</name>
        <dbReference type="ChEBI" id="CHEBI:49883"/>
        <label>1</label>
    </ligand>
</feature>
<dbReference type="InterPro" id="IPR005840">
    <property type="entry name" value="Ribosomal_uS12_MeSTrfase_RimO"/>
</dbReference>
<dbReference type="Proteomes" id="UP000268084">
    <property type="component" value="Chromosome"/>
</dbReference>
<evidence type="ECO:0000256" key="7">
    <source>
        <dbReference type="ARBA" id="ARBA00023014"/>
    </source>
</evidence>
<dbReference type="RefSeq" id="WP_124798830.1">
    <property type="nucleotide sequence ID" value="NZ_CP034170.1"/>
</dbReference>
<dbReference type="PANTHER" id="PTHR43837:SF1">
    <property type="entry name" value="RIBOSOMAL PROTEIN US12 METHYLTHIOTRANSFERASE RIMO"/>
    <property type="match status" value="1"/>
</dbReference>
<gene>
    <name evidence="8 12" type="primary">rimO</name>
    <name evidence="12" type="ORF">EH165_07125</name>
</gene>
<dbReference type="InterPro" id="IPR013848">
    <property type="entry name" value="Methylthiotransferase_N"/>
</dbReference>
<dbReference type="PANTHER" id="PTHR43837">
    <property type="entry name" value="RIBOSOMAL PROTEIN S12 METHYLTHIOTRANSFERASE RIMO"/>
    <property type="match status" value="1"/>
</dbReference>
<sequence length="508" mass="52966">MSASPRVSLLTLGCARNEVDSSEIAGRLALGGYELVEDDGPADVVVVNTCAFVASAKKDSIDTLLAAADTGAKVVAVGCLAERYGAELAAALPEADAVLGFDSYPELAGLLGDVIDGHRPAAHTPVDRRTLLPISPVSRPSAAQGISVPGHSTTSHSTTSHSHTDDGTGAFPQTGPTLVRKLLHKGPVAPLKIASGCDRRCTFCAIPSFRGSFVSRSADEIVAEAVWLAGQGVREIVLVSENSTSYGKDLPGDGQLESVLMRLAAVPGITRVRLSYLQPAETKASLVQTIAHTPGVADYYDMSFQHASEPVLRRMRRFGNRESFLGLVEQIRAAAPEAGIRSNVIVGFPGETEADLAELEAFLIGARMDAVGVFGYSDEDGTAAENLPDHLEEDVVAARVERITALVDELVTQRAEDRIGTEVIVLVDGDGGIGDYSDGLHSDASGATIVGRAAHQAPEVDGITTLTGALGVELGDLVRAIVTGSEGIDLKARVIEVLPRPDGAGARG</sequence>
<dbReference type="GO" id="GO:0005829">
    <property type="term" value="C:cytosol"/>
    <property type="evidence" value="ECO:0007669"/>
    <property type="project" value="TreeGrafter"/>
</dbReference>
<name>A0A3G8ZLB7_9ACTN</name>
<dbReference type="PROSITE" id="PS51449">
    <property type="entry name" value="MTTASE_N"/>
    <property type="match status" value="1"/>
</dbReference>
<reference evidence="12 13" key="1">
    <citation type="submission" date="2018-11" db="EMBL/GenBank/DDBJ databases">
        <authorList>
            <person name="Da X."/>
        </authorList>
    </citation>
    <scope>NUCLEOTIDE SEQUENCE [LARGE SCALE GENOMIC DNA]</scope>
    <source>
        <strain evidence="12 13">S14-144</strain>
    </source>
</reference>
<dbReference type="EMBL" id="CP034170">
    <property type="protein sequence ID" value="AZI57948.1"/>
    <property type="molecule type" value="Genomic_DNA"/>
</dbReference>
<evidence type="ECO:0000256" key="8">
    <source>
        <dbReference type="HAMAP-Rule" id="MF_01865"/>
    </source>
</evidence>
<dbReference type="PROSITE" id="PS51918">
    <property type="entry name" value="RADICAL_SAM"/>
    <property type="match status" value="1"/>
</dbReference>
<keyword evidence="6 8" id="KW-0408">Iron</keyword>
<keyword evidence="13" id="KW-1185">Reference proteome</keyword>
<feature type="compositionally biased region" description="Low complexity" evidence="9">
    <location>
        <begin position="151"/>
        <end position="161"/>
    </location>
</feature>
<dbReference type="InterPro" id="IPR012340">
    <property type="entry name" value="NA-bd_OB-fold"/>
</dbReference>
<feature type="domain" description="MTTase N-terminal" evidence="10">
    <location>
        <begin position="5"/>
        <end position="116"/>
    </location>
</feature>
<keyword evidence="12" id="KW-0687">Ribonucleoprotein</keyword>
<evidence type="ECO:0000313" key="12">
    <source>
        <dbReference type="EMBL" id="AZI57948.1"/>
    </source>
</evidence>
<feature type="domain" description="Radical SAM core" evidence="11">
    <location>
        <begin position="183"/>
        <end position="414"/>
    </location>
</feature>
<feature type="binding site" evidence="8">
    <location>
        <position position="201"/>
    </location>
    <ligand>
        <name>[4Fe-4S] cluster</name>
        <dbReference type="ChEBI" id="CHEBI:49883"/>
        <label>2</label>
        <note>4Fe-4S-S-AdoMet</note>
    </ligand>
</feature>
<keyword evidence="2 8" id="KW-0963">Cytoplasm</keyword>
<protein>
    <recommendedName>
        <fullName evidence="8">Ribosomal protein uS12 methylthiotransferase RimO</fullName>
        <shortName evidence="8">uS12 MTTase</shortName>
        <shortName evidence="8">uS12 methylthiotransferase</shortName>
        <ecNumber evidence="8">2.8.4.4</ecNumber>
    </recommendedName>
    <alternativeName>
        <fullName evidence="8">Ribosomal protein uS12 (aspartate-C(3))-methylthiotransferase</fullName>
    </alternativeName>
    <alternativeName>
        <fullName evidence="8">Ribosome maturation factor RimO</fullName>
    </alternativeName>
</protein>
<evidence type="ECO:0000256" key="1">
    <source>
        <dbReference type="ARBA" id="ARBA00022485"/>
    </source>
</evidence>
<dbReference type="FunFam" id="3.80.30.20:FF:000001">
    <property type="entry name" value="tRNA-2-methylthio-N(6)-dimethylallyladenosine synthase 2"/>
    <property type="match status" value="1"/>
</dbReference>
<dbReference type="HAMAP" id="MF_01865">
    <property type="entry name" value="MTTase_RimO"/>
    <property type="match status" value="1"/>
</dbReference>
<dbReference type="OrthoDB" id="9805215at2"/>
<feature type="binding site" evidence="8">
    <location>
        <position position="204"/>
    </location>
    <ligand>
        <name>[4Fe-4S] cluster</name>
        <dbReference type="ChEBI" id="CHEBI:49883"/>
        <label>2</label>
        <note>4Fe-4S-S-AdoMet</note>
    </ligand>
</feature>
<dbReference type="SFLD" id="SFLDG01061">
    <property type="entry name" value="methylthiotransferase"/>
    <property type="match status" value="1"/>
</dbReference>
<dbReference type="KEGG" id="nak:EH165_07125"/>
<feature type="region of interest" description="Disordered" evidence="9">
    <location>
        <begin position="138"/>
        <end position="175"/>
    </location>
</feature>
<dbReference type="SFLD" id="SFLDS00029">
    <property type="entry name" value="Radical_SAM"/>
    <property type="match status" value="1"/>
</dbReference>
<keyword evidence="4 8" id="KW-0949">S-adenosyl-L-methionine</keyword>
<dbReference type="Pfam" id="PF18693">
    <property type="entry name" value="TRAM_2"/>
    <property type="match status" value="1"/>
</dbReference>
<feature type="binding site" evidence="8">
    <location>
        <position position="14"/>
    </location>
    <ligand>
        <name>[4Fe-4S] cluster</name>
        <dbReference type="ChEBI" id="CHEBI:49883"/>
        <label>1</label>
    </ligand>
</feature>
<dbReference type="InterPro" id="IPR038135">
    <property type="entry name" value="Methylthiotransferase_N_sf"/>
</dbReference>
<organism evidence="12 13">
    <name type="scientific">Nakamurella antarctica</name>
    <dbReference type="NCBI Taxonomy" id="1902245"/>
    <lineage>
        <taxon>Bacteria</taxon>
        <taxon>Bacillati</taxon>
        <taxon>Actinomycetota</taxon>
        <taxon>Actinomycetes</taxon>
        <taxon>Nakamurellales</taxon>
        <taxon>Nakamurellaceae</taxon>
        <taxon>Nakamurella</taxon>
    </lineage>
</organism>
<dbReference type="EC" id="2.8.4.4" evidence="8"/>
<comment type="similarity">
    <text evidence="8">Belongs to the methylthiotransferase family. RimO subfamily.</text>
</comment>
<keyword evidence="3 8" id="KW-0808">Transferase</keyword>
<dbReference type="SFLD" id="SFLDF00274">
    <property type="entry name" value="ribosomal_protein_S12_methylth"/>
    <property type="match status" value="1"/>
</dbReference>
<dbReference type="SFLD" id="SFLDG01082">
    <property type="entry name" value="B12-binding_domain_containing"/>
    <property type="match status" value="1"/>
</dbReference>
<dbReference type="GO" id="GO:0005840">
    <property type="term" value="C:ribosome"/>
    <property type="evidence" value="ECO:0007669"/>
    <property type="project" value="UniProtKB-KW"/>
</dbReference>
<evidence type="ECO:0000259" key="10">
    <source>
        <dbReference type="PROSITE" id="PS51449"/>
    </source>
</evidence>
<proteinExistence type="inferred from homology"/>
<dbReference type="InterPro" id="IPR007197">
    <property type="entry name" value="rSAM"/>
</dbReference>
<dbReference type="Gene3D" id="3.40.50.12160">
    <property type="entry name" value="Methylthiotransferase, N-terminal domain"/>
    <property type="match status" value="1"/>
</dbReference>
<dbReference type="InterPro" id="IPR006638">
    <property type="entry name" value="Elp3/MiaA/NifB-like_rSAM"/>
</dbReference>
<comment type="function">
    <text evidence="8">Catalyzes the methylthiolation of an aspartic acid residue of ribosomal protein uS12.</text>
</comment>
<dbReference type="GO" id="GO:0035599">
    <property type="term" value="F:aspartic acid methylthiotransferase activity"/>
    <property type="evidence" value="ECO:0007669"/>
    <property type="project" value="TreeGrafter"/>
</dbReference>
<dbReference type="InterPro" id="IPR020612">
    <property type="entry name" value="Methylthiotransferase_CS"/>
</dbReference>
<evidence type="ECO:0000256" key="5">
    <source>
        <dbReference type="ARBA" id="ARBA00022723"/>
    </source>
</evidence>